<protein>
    <submittedName>
        <fullName evidence="1">Uncharacterized protein</fullName>
    </submittedName>
</protein>
<accession>A0AAV4R0T7</accession>
<reference evidence="1 2" key="1">
    <citation type="submission" date="2021-06" db="EMBL/GenBank/DDBJ databases">
        <title>Caerostris extrusa draft genome.</title>
        <authorList>
            <person name="Kono N."/>
            <person name="Arakawa K."/>
        </authorList>
    </citation>
    <scope>NUCLEOTIDE SEQUENCE [LARGE SCALE GENOMIC DNA]</scope>
</reference>
<sequence>MFNIRVDFTKVKTSCKPSNASNEMIRGGVGLRTCGGSQSAMQIPTFPNRLCGSQAMLRKSPPSSRRSQSPIVYFPGIDPVQGVHRGRWERPPFLFPFRYIDCPPTNDVIKRASTGEQQEGSHTHTKKKSFGVGRDRFQIWNEMKFEKKECDFNQEFHT</sequence>
<dbReference type="Proteomes" id="UP001054945">
    <property type="component" value="Unassembled WGS sequence"/>
</dbReference>
<evidence type="ECO:0000313" key="1">
    <source>
        <dbReference type="EMBL" id="GIY15523.1"/>
    </source>
</evidence>
<comment type="caution">
    <text evidence="1">The sequence shown here is derived from an EMBL/GenBank/DDBJ whole genome shotgun (WGS) entry which is preliminary data.</text>
</comment>
<dbReference type="AlphaFoldDB" id="A0AAV4R0T7"/>
<organism evidence="1 2">
    <name type="scientific">Caerostris extrusa</name>
    <name type="common">Bark spider</name>
    <name type="synonym">Caerostris bankana</name>
    <dbReference type="NCBI Taxonomy" id="172846"/>
    <lineage>
        <taxon>Eukaryota</taxon>
        <taxon>Metazoa</taxon>
        <taxon>Ecdysozoa</taxon>
        <taxon>Arthropoda</taxon>
        <taxon>Chelicerata</taxon>
        <taxon>Arachnida</taxon>
        <taxon>Araneae</taxon>
        <taxon>Araneomorphae</taxon>
        <taxon>Entelegynae</taxon>
        <taxon>Araneoidea</taxon>
        <taxon>Araneidae</taxon>
        <taxon>Caerostris</taxon>
    </lineage>
</organism>
<name>A0AAV4R0T7_CAEEX</name>
<keyword evidence="2" id="KW-1185">Reference proteome</keyword>
<gene>
    <name evidence="1" type="ORF">CEXT_739381</name>
</gene>
<dbReference type="EMBL" id="BPLR01007243">
    <property type="protein sequence ID" value="GIY15523.1"/>
    <property type="molecule type" value="Genomic_DNA"/>
</dbReference>
<proteinExistence type="predicted"/>
<evidence type="ECO:0000313" key="2">
    <source>
        <dbReference type="Proteomes" id="UP001054945"/>
    </source>
</evidence>